<organism evidence="5 6">
    <name type="scientific">Sinorhizobium saheli</name>
    <dbReference type="NCBI Taxonomy" id="36856"/>
    <lineage>
        <taxon>Bacteria</taxon>
        <taxon>Pseudomonadati</taxon>
        <taxon>Pseudomonadota</taxon>
        <taxon>Alphaproteobacteria</taxon>
        <taxon>Hyphomicrobiales</taxon>
        <taxon>Rhizobiaceae</taxon>
        <taxon>Sinorhizobium/Ensifer group</taxon>
        <taxon>Sinorhizobium</taxon>
    </lineage>
</organism>
<sequence>MKTLMKMVIAATSLAVATVAISRQANAGAVLDRVLSNKKLVVAAGTDWPPLSFLNAKHELDGFDIEIAKGIATYLGVQIEFVTPGWDVISAGKWTGRWDMAMGQMAATKARAEKFSFPAVYFYARKIAAVHRDSKMTKLSDLGGKVVGVLAGTPESLYAKHELTPDWLGAQPVSFEFKPGEVKTYDSNLVALDDLRLGEGVRLDAVLISQTQLSSFQKKYPIKQLGDPLFSVADSIATMHGDTEFDEKIAAAMKIMRDDGTLSRLSLKWYGIDYTVEE</sequence>
<evidence type="ECO:0000256" key="1">
    <source>
        <dbReference type="ARBA" id="ARBA00004418"/>
    </source>
</evidence>
<dbReference type="STRING" id="36856.ATB98_11670"/>
<feature type="signal peptide" evidence="3">
    <location>
        <begin position="1"/>
        <end position="27"/>
    </location>
</feature>
<comment type="caution">
    <text evidence="5">The sequence shown here is derived from an EMBL/GenBank/DDBJ whole genome shotgun (WGS) entry which is preliminary data.</text>
</comment>
<dbReference type="SUPFAM" id="SSF53850">
    <property type="entry name" value="Periplasmic binding protein-like II"/>
    <property type="match status" value="1"/>
</dbReference>
<evidence type="ECO:0000313" key="5">
    <source>
        <dbReference type="EMBL" id="OAP50396.1"/>
    </source>
</evidence>
<evidence type="ECO:0000256" key="3">
    <source>
        <dbReference type="SAM" id="SignalP"/>
    </source>
</evidence>
<dbReference type="AlphaFoldDB" id="A0A178YT76"/>
<proteinExistence type="predicted"/>
<protein>
    <submittedName>
        <fullName evidence="5">Amino acid ABC transporter substrate-binding protein</fullName>
    </submittedName>
</protein>
<evidence type="ECO:0000259" key="4">
    <source>
        <dbReference type="SMART" id="SM00062"/>
    </source>
</evidence>
<dbReference type="PANTHER" id="PTHR35936:SF19">
    <property type="entry name" value="AMINO-ACID-BINDING PROTEIN YXEM-RELATED"/>
    <property type="match status" value="1"/>
</dbReference>
<evidence type="ECO:0000313" key="6">
    <source>
        <dbReference type="Proteomes" id="UP000078507"/>
    </source>
</evidence>
<dbReference type="Pfam" id="PF00497">
    <property type="entry name" value="SBP_bac_3"/>
    <property type="match status" value="1"/>
</dbReference>
<dbReference type="Proteomes" id="UP000078507">
    <property type="component" value="Unassembled WGS sequence"/>
</dbReference>
<accession>A0A178YT76</accession>
<dbReference type="InterPro" id="IPR001638">
    <property type="entry name" value="Solute-binding_3/MltF_N"/>
</dbReference>
<dbReference type="RefSeq" id="WP_066867872.1">
    <property type="nucleotide sequence ID" value="NZ_LNQB01000034.1"/>
</dbReference>
<dbReference type="Gene3D" id="3.40.190.10">
    <property type="entry name" value="Periplasmic binding protein-like II"/>
    <property type="match status" value="2"/>
</dbReference>
<keyword evidence="2 3" id="KW-0732">Signal</keyword>
<feature type="chain" id="PRO_5008098253" evidence="3">
    <location>
        <begin position="28"/>
        <end position="278"/>
    </location>
</feature>
<feature type="domain" description="Solute-binding protein family 3/N-terminal" evidence="4">
    <location>
        <begin position="39"/>
        <end position="273"/>
    </location>
</feature>
<name>A0A178YT76_SINSA</name>
<dbReference type="GO" id="GO:0042597">
    <property type="term" value="C:periplasmic space"/>
    <property type="evidence" value="ECO:0007669"/>
    <property type="project" value="UniProtKB-SubCell"/>
</dbReference>
<dbReference type="OrthoDB" id="7248418at2"/>
<comment type="subcellular location">
    <subcellularLocation>
        <location evidence="1">Periplasm</location>
    </subcellularLocation>
</comment>
<evidence type="ECO:0000256" key="2">
    <source>
        <dbReference type="ARBA" id="ARBA00022729"/>
    </source>
</evidence>
<keyword evidence="6" id="KW-1185">Reference proteome</keyword>
<dbReference type="SMART" id="SM00062">
    <property type="entry name" value="PBPb"/>
    <property type="match status" value="1"/>
</dbReference>
<reference evidence="5 6" key="1">
    <citation type="submission" date="2015-11" db="EMBL/GenBank/DDBJ databases">
        <title>Ensifer anhuiense sp. nov., an effective nitrogen fixation bacterium with Glycine soja.</title>
        <authorList>
            <person name="Yan H."/>
            <person name="Chen W."/>
        </authorList>
    </citation>
    <scope>NUCLEOTIDE SEQUENCE [LARGE SCALE GENOMIC DNA]</scope>
    <source>
        <strain evidence="5 6">LMG 7837</strain>
    </source>
</reference>
<dbReference type="EMBL" id="LNQB01000034">
    <property type="protein sequence ID" value="OAP50396.1"/>
    <property type="molecule type" value="Genomic_DNA"/>
</dbReference>
<gene>
    <name evidence="5" type="ORF">ATB98_11670</name>
</gene>
<dbReference type="PANTHER" id="PTHR35936">
    <property type="entry name" value="MEMBRANE-BOUND LYTIC MUREIN TRANSGLYCOSYLASE F"/>
    <property type="match status" value="1"/>
</dbReference>